<evidence type="ECO:0000256" key="4">
    <source>
        <dbReference type="ARBA" id="ARBA00022989"/>
    </source>
</evidence>
<feature type="domain" description="Ion transport" evidence="9">
    <location>
        <begin position="3"/>
        <end position="154"/>
    </location>
</feature>
<evidence type="ECO:0000256" key="1">
    <source>
        <dbReference type="ARBA" id="ARBA00004141"/>
    </source>
</evidence>
<evidence type="ECO:0000256" key="6">
    <source>
        <dbReference type="ARBA" id="ARBA00023136"/>
    </source>
</evidence>
<evidence type="ECO:0000256" key="8">
    <source>
        <dbReference type="SAM" id="Phobius"/>
    </source>
</evidence>
<evidence type="ECO:0000256" key="5">
    <source>
        <dbReference type="ARBA" id="ARBA00023065"/>
    </source>
</evidence>
<protein>
    <recommendedName>
        <fullName evidence="9">Ion transport domain-containing protein</fullName>
    </recommendedName>
</protein>
<reference evidence="10" key="1">
    <citation type="submission" date="2018-11" db="EMBL/GenBank/DDBJ databases">
        <authorList>
            <consortium name="Pathogen Informatics"/>
        </authorList>
    </citation>
    <scope>NUCLEOTIDE SEQUENCE</scope>
</reference>
<dbReference type="Pfam" id="PF00520">
    <property type="entry name" value="Ion_trans"/>
    <property type="match status" value="1"/>
</dbReference>
<name>A0A3S5BAK1_9PLAT</name>
<dbReference type="PANTHER" id="PTHR10117">
    <property type="entry name" value="TRANSIENT RECEPTOR POTENTIAL CHANNEL"/>
    <property type="match status" value="1"/>
</dbReference>
<dbReference type="OrthoDB" id="2373987at2759"/>
<proteinExistence type="predicted"/>
<keyword evidence="3 8" id="KW-0812">Transmembrane</keyword>
<dbReference type="Proteomes" id="UP000784294">
    <property type="component" value="Unassembled WGS sequence"/>
</dbReference>
<comment type="caution">
    <text evidence="10">The sequence shown here is derived from an EMBL/GenBank/DDBJ whole genome shotgun (WGS) entry which is preliminary data.</text>
</comment>
<gene>
    <name evidence="10" type="ORF">PXEA_LOCUS32088</name>
</gene>
<dbReference type="PANTHER" id="PTHR10117:SF54">
    <property type="entry name" value="TRANSIENT RECEPTOR POTENTIAL-GAMMA PROTEIN"/>
    <property type="match status" value="1"/>
</dbReference>
<evidence type="ECO:0000256" key="7">
    <source>
        <dbReference type="ARBA" id="ARBA00023303"/>
    </source>
</evidence>
<dbReference type="GO" id="GO:0051480">
    <property type="term" value="P:regulation of cytosolic calcium ion concentration"/>
    <property type="evidence" value="ECO:0007669"/>
    <property type="project" value="TreeGrafter"/>
</dbReference>
<dbReference type="GO" id="GO:0005886">
    <property type="term" value="C:plasma membrane"/>
    <property type="evidence" value="ECO:0007669"/>
    <property type="project" value="TreeGrafter"/>
</dbReference>
<dbReference type="AlphaFoldDB" id="A0A3S5BAK1"/>
<dbReference type="GO" id="GO:0015279">
    <property type="term" value="F:store-operated calcium channel activity"/>
    <property type="evidence" value="ECO:0007669"/>
    <property type="project" value="TreeGrafter"/>
</dbReference>
<keyword evidence="4 8" id="KW-1133">Transmembrane helix</keyword>
<sequence>MSLSFVVAFVWQEIKKLWTWGIRVYITDMWHLLEFTTNSLYISTIAMRFVAWFRVNFYKEPAFLNRSIWDPFDPILISECLFAAANIFSTLKLVYIFTVSPQLGPIQISLGRMLNDIMKFFCVYVLVLVAFAFGLNQLYWFYAQQRSKRCDDVMFTLGEGKDLYDYCSTRGSYFTK</sequence>
<comment type="subcellular location">
    <subcellularLocation>
        <location evidence="1">Membrane</location>
        <topology evidence="1">Multi-pass membrane protein</topology>
    </subcellularLocation>
</comment>
<dbReference type="InterPro" id="IPR005821">
    <property type="entry name" value="Ion_trans_dom"/>
</dbReference>
<keyword evidence="7" id="KW-0407">Ion channel</keyword>
<evidence type="ECO:0000256" key="2">
    <source>
        <dbReference type="ARBA" id="ARBA00022448"/>
    </source>
</evidence>
<dbReference type="EMBL" id="CAAALY010258536">
    <property type="protein sequence ID" value="VEL38648.1"/>
    <property type="molecule type" value="Genomic_DNA"/>
</dbReference>
<keyword evidence="11" id="KW-1185">Reference proteome</keyword>
<feature type="transmembrane region" description="Helical" evidence="8">
    <location>
        <begin position="117"/>
        <end position="139"/>
    </location>
</feature>
<keyword evidence="6 8" id="KW-0472">Membrane</keyword>
<evidence type="ECO:0000256" key="3">
    <source>
        <dbReference type="ARBA" id="ARBA00022692"/>
    </source>
</evidence>
<dbReference type="GO" id="GO:0070679">
    <property type="term" value="F:inositol 1,4,5 trisphosphate binding"/>
    <property type="evidence" value="ECO:0007669"/>
    <property type="project" value="TreeGrafter"/>
</dbReference>
<evidence type="ECO:0000313" key="10">
    <source>
        <dbReference type="EMBL" id="VEL38648.1"/>
    </source>
</evidence>
<organism evidence="10 11">
    <name type="scientific">Protopolystoma xenopodis</name>
    <dbReference type="NCBI Taxonomy" id="117903"/>
    <lineage>
        <taxon>Eukaryota</taxon>
        <taxon>Metazoa</taxon>
        <taxon>Spiralia</taxon>
        <taxon>Lophotrochozoa</taxon>
        <taxon>Platyhelminthes</taxon>
        <taxon>Monogenea</taxon>
        <taxon>Polyopisthocotylea</taxon>
        <taxon>Polystomatidea</taxon>
        <taxon>Polystomatidae</taxon>
        <taxon>Protopolystoma</taxon>
    </lineage>
</organism>
<evidence type="ECO:0000259" key="9">
    <source>
        <dbReference type="Pfam" id="PF00520"/>
    </source>
</evidence>
<keyword evidence="2" id="KW-0813">Transport</keyword>
<dbReference type="InterPro" id="IPR002153">
    <property type="entry name" value="TRPC_channel"/>
</dbReference>
<dbReference type="GO" id="GO:0034703">
    <property type="term" value="C:cation channel complex"/>
    <property type="evidence" value="ECO:0007669"/>
    <property type="project" value="TreeGrafter"/>
</dbReference>
<evidence type="ECO:0000313" key="11">
    <source>
        <dbReference type="Proteomes" id="UP000784294"/>
    </source>
</evidence>
<accession>A0A3S5BAK1</accession>
<keyword evidence="5" id="KW-0406">Ion transport</keyword>